<name>A0A1H0F874_9RHOB</name>
<dbReference type="RefSeq" id="WP_149787597.1">
    <property type="nucleotide sequence ID" value="NZ_FNIO01000002.1"/>
</dbReference>
<dbReference type="Proteomes" id="UP000324252">
    <property type="component" value="Unassembled WGS sequence"/>
</dbReference>
<dbReference type="AlphaFoldDB" id="A0A1H0F874"/>
<organism evidence="1 2">
    <name type="scientific">Lutimaribacter pacificus</name>
    <dbReference type="NCBI Taxonomy" id="391948"/>
    <lineage>
        <taxon>Bacteria</taxon>
        <taxon>Pseudomonadati</taxon>
        <taxon>Pseudomonadota</taxon>
        <taxon>Alphaproteobacteria</taxon>
        <taxon>Rhodobacterales</taxon>
        <taxon>Roseobacteraceae</taxon>
        <taxon>Lutimaribacter</taxon>
    </lineage>
</organism>
<protein>
    <submittedName>
        <fullName evidence="1">Uncharacterized protein</fullName>
    </submittedName>
</protein>
<sequence length="119" mass="13753">MLDNIIPFPVSAEPELEEPDWEHLIEELQRAHKFMGEYDPPSNIEADIPAFAMADLTQWLIRERQEGSASQREVMSQFFYSVAFIVAPWCGDQEDAEVDEKLETILRLSADLEERLAQQ</sequence>
<keyword evidence="2" id="KW-1185">Reference proteome</keyword>
<reference evidence="1 2" key="1">
    <citation type="submission" date="2016-11" db="EMBL/GenBank/DDBJ databases">
        <authorList>
            <person name="Varghese N."/>
            <person name="Submissions S."/>
        </authorList>
    </citation>
    <scope>NUCLEOTIDE SEQUENCE [LARGE SCALE GENOMIC DNA]</scope>
    <source>
        <strain evidence="1 2">DSM 29620</strain>
    </source>
</reference>
<evidence type="ECO:0000313" key="1">
    <source>
        <dbReference type="EMBL" id="SHK46045.1"/>
    </source>
</evidence>
<dbReference type="EMBL" id="FQZZ01000005">
    <property type="protein sequence ID" value="SHK46045.1"/>
    <property type="molecule type" value="Genomic_DNA"/>
</dbReference>
<evidence type="ECO:0000313" key="2">
    <source>
        <dbReference type="Proteomes" id="UP000324252"/>
    </source>
</evidence>
<gene>
    <name evidence="1" type="ORF">SAMN05444142_105223</name>
</gene>
<accession>A0A1H0F874</accession>
<proteinExistence type="predicted"/>